<dbReference type="InterPro" id="IPR013107">
    <property type="entry name" value="Acyl-CoA_DH_C"/>
</dbReference>
<dbReference type="SUPFAM" id="SSF56645">
    <property type="entry name" value="Acyl-CoA dehydrogenase NM domain-like"/>
    <property type="match status" value="1"/>
</dbReference>
<dbReference type="GO" id="GO:0016712">
    <property type="term" value="F:oxidoreductase activity, acting on paired donors, with incorporation or reduction of molecular oxygen, reduced flavin or flavoprotein as one donor, and incorporation of one atom of oxygen"/>
    <property type="evidence" value="ECO:0007669"/>
    <property type="project" value="TreeGrafter"/>
</dbReference>
<dbReference type="STRING" id="65499.SAMN04488000_109214"/>
<feature type="domain" description="Acyl-CoA dehydrogenase C-terminal" evidence="2">
    <location>
        <begin position="239"/>
        <end position="366"/>
    </location>
</feature>
<dbReference type="Gene3D" id="1.20.140.10">
    <property type="entry name" value="Butyryl-CoA Dehydrogenase, subunit A, domain 3"/>
    <property type="match status" value="1"/>
</dbReference>
<dbReference type="GO" id="GO:0033539">
    <property type="term" value="P:fatty acid beta-oxidation using acyl-CoA dehydrogenase"/>
    <property type="evidence" value="ECO:0007669"/>
    <property type="project" value="TreeGrafter"/>
</dbReference>
<dbReference type="RefSeq" id="WP_089919530.1">
    <property type="nucleotide sequence ID" value="NZ_FOFV01000009.1"/>
</dbReference>
<dbReference type="InterPro" id="IPR037069">
    <property type="entry name" value="AcylCoA_DH/ox_N_sf"/>
</dbReference>
<keyword evidence="1" id="KW-0560">Oxidoreductase</keyword>
<evidence type="ECO:0000313" key="4">
    <source>
        <dbReference type="Proteomes" id="UP000199503"/>
    </source>
</evidence>
<dbReference type="SUPFAM" id="SSF47203">
    <property type="entry name" value="Acyl-CoA dehydrogenase C-terminal domain-like"/>
    <property type="match status" value="1"/>
</dbReference>
<reference evidence="4" key="1">
    <citation type="submission" date="2016-10" db="EMBL/GenBank/DDBJ databases">
        <authorList>
            <person name="Varghese N."/>
            <person name="Submissions S."/>
        </authorList>
    </citation>
    <scope>NUCLEOTIDE SEQUENCE [LARGE SCALE GENOMIC DNA]</scope>
    <source>
        <strain evidence="4">DSM 44437</strain>
    </source>
</reference>
<dbReference type="InterPro" id="IPR009100">
    <property type="entry name" value="AcylCoA_DH/oxidase_NM_dom_sf"/>
</dbReference>
<dbReference type="GO" id="GO:0050660">
    <property type="term" value="F:flavin adenine dinucleotide binding"/>
    <property type="evidence" value="ECO:0007669"/>
    <property type="project" value="InterPro"/>
</dbReference>
<dbReference type="GO" id="GO:0003995">
    <property type="term" value="F:acyl-CoA dehydrogenase activity"/>
    <property type="evidence" value="ECO:0007669"/>
    <property type="project" value="TreeGrafter"/>
</dbReference>
<gene>
    <name evidence="3" type="ORF">SAMN04488000_109214</name>
</gene>
<evidence type="ECO:0000259" key="2">
    <source>
        <dbReference type="Pfam" id="PF08028"/>
    </source>
</evidence>
<dbReference type="PANTHER" id="PTHR48083">
    <property type="entry name" value="MEDIUM-CHAIN SPECIFIC ACYL-COA DEHYDROGENASE, MITOCHONDRIAL-RELATED"/>
    <property type="match status" value="1"/>
</dbReference>
<sequence length="393" mass="42459">MANDVLEQIEGSRVQLGAQAAEAEELGTLPTHTADILRKTGVVRMLQPAKHGGLEADPREFLDAVIMTAESCGAAGWVAGVLGSHPWQLALMPESVQDDVWAADPDTWIASPFSPFGKARKVEGGYLLSGRWPFSSGTDHCEWAWLGATVVDAEGDGAGADGTLHMLLPRSDYTIIDGSWNAVGLRGSGSKDVTVSGAFVPAERVIAEQKIVSGVAAREAGRSENLFRMPWSAIFPNAITAAIIGMCRGALAASFDYQRDRVDESGRLVREDNFLLAQLSECHSEVESARVQMMANVGRMWDIVGSGKEVPFELRAAARCDQVRGSRRAVEALDRLYSHSGGNALRSDRPMQRFWRDAHAGLNHAINVYSGPYRAYALTRMGAAVPPGLRRDV</sequence>
<dbReference type="AlphaFoldDB" id="A0A1H9PQC4"/>
<dbReference type="InterPro" id="IPR046373">
    <property type="entry name" value="Acyl-CoA_Oxase/DH_mid-dom_sf"/>
</dbReference>
<dbReference type="GO" id="GO:0005737">
    <property type="term" value="C:cytoplasm"/>
    <property type="evidence" value="ECO:0007669"/>
    <property type="project" value="TreeGrafter"/>
</dbReference>
<dbReference type="OrthoDB" id="3402961at2"/>
<dbReference type="Gene3D" id="2.40.110.10">
    <property type="entry name" value="Butyryl-CoA Dehydrogenase, subunit A, domain 2"/>
    <property type="match status" value="1"/>
</dbReference>
<dbReference type="Pfam" id="PF08028">
    <property type="entry name" value="Acyl-CoA_dh_2"/>
    <property type="match status" value="1"/>
</dbReference>
<proteinExistence type="predicted"/>
<keyword evidence="4" id="KW-1185">Reference proteome</keyword>
<dbReference type="EMBL" id="FOFV01000009">
    <property type="protein sequence ID" value="SER50404.1"/>
    <property type="molecule type" value="Genomic_DNA"/>
</dbReference>
<evidence type="ECO:0000256" key="1">
    <source>
        <dbReference type="ARBA" id="ARBA00023002"/>
    </source>
</evidence>
<dbReference type="Proteomes" id="UP000199503">
    <property type="component" value="Unassembled WGS sequence"/>
</dbReference>
<name>A0A1H9PQC4_9PSEU</name>
<dbReference type="PIRSF" id="PIRSF016578">
    <property type="entry name" value="HsaA"/>
    <property type="match status" value="1"/>
</dbReference>
<dbReference type="Gene3D" id="1.10.540.10">
    <property type="entry name" value="Acyl-CoA dehydrogenase/oxidase, N-terminal domain"/>
    <property type="match status" value="1"/>
</dbReference>
<dbReference type="InterPro" id="IPR036250">
    <property type="entry name" value="AcylCo_DH-like_C"/>
</dbReference>
<organism evidence="3 4">
    <name type="scientific">Lentzea albida</name>
    <dbReference type="NCBI Taxonomy" id="65499"/>
    <lineage>
        <taxon>Bacteria</taxon>
        <taxon>Bacillati</taxon>
        <taxon>Actinomycetota</taxon>
        <taxon>Actinomycetes</taxon>
        <taxon>Pseudonocardiales</taxon>
        <taxon>Pseudonocardiaceae</taxon>
        <taxon>Lentzea</taxon>
    </lineage>
</organism>
<dbReference type="PANTHER" id="PTHR48083:SF19">
    <property type="entry name" value="FLAVIN-DEPENDENT MONOOXYGENASE, OXYGENASE SUBUNIT HSAA"/>
    <property type="match status" value="1"/>
</dbReference>
<evidence type="ECO:0000313" key="3">
    <source>
        <dbReference type="EMBL" id="SER50404.1"/>
    </source>
</evidence>
<dbReference type="InterPro" id="IPR050741">
    <property type="entry name" value="Acyl-CoA_dehydrogenase"/>
</dbReference>
<protein>
    <submittedName>
        <fullName evidence="3">Acyl-CoA dehydrogenase</fullName>
    </submittedName>
</protein>
<accession>A0A1H9PQC4</accession>